<feature type="transmembrane region" description="Helical" evidence="1">
    <location>
        <begin position="50"/>
        <end position="68"/>
    </location>
</feature>
<gene>
    <name evidence="2" type="ORF">CWI83_09070</name>
</gene>
<keyword evidence="1" id="KW-1133">Transmembrane helix</keyword>
<reference evidence="2 3" key="1">
    <citation type="journal article" date="2011" name="Front. Microbiol.">
        <title>Genomic signatures of strain selection and enhancement in Bacillus atrophaeus var. globigii, a historical biowarfare simulant.</title>
        <authorList>
            <person name="Gibbons H.S."/>
            <person name="Broomall S.M."/>
            <person name="McNew L.A."/>
            <person name="Daligault H."/>
            <person name="Chapman C."/>
            <person name="Bruce D."/>
            <person name="Karavis M."/>
            <person name="Krepps M."/>
            <person name="McGregor P.A."/>
            <person name="Hong C."/>
            <person name="Park K.H."/>
            <person name="Akmal A."/>
            <person name="Feldman A."/>
            <person name="Lin J.S."/>
            <person name="Chang W.E."/>
            <person name="Higgs B.W."/>
            <person name="Demirev P."/>
            <person name="Lindquist J."/>
            <person name="Liem A."/>
            <person name="Fochler E."/>
            <person name="Read T.D."/>
            <person name="Tapia R."/>
            <person name="Johnson S."/>
            <person name="Bishop-Lilly K.A."/>
            <person name="Detter C."/>
            <person name="Han C."/>
            <person name="Sozhamannan S."/>
            <person name="Rosenzweig C.N."/>
            <person name="Skowronski E.W."/>
        </authorList>
    </citation>
    <scope>NUCLEOTIDE SEQUENCE [LARGE SCALE GENOMIC DNA]</scope>
    <source>
        <strain evidence="2 3">PIT1</strain>
    </source>
</reference>
<dbReference type="EMBL" id="PIQG01000004">
    <property type="protein sequence ID" value="RUO76495.1"/>
    <property type="molecule type" value="Genomic_DNA"/>
</dbReference>
<dbReference type="Proteomes" id="UP000288279">
    <property type="component" value="Unassembled WGS sequence"/>
</dbReference>
<keyword evidence="1" id="KW-0472">Membrane</keyword>
<keyword evidence="3" id="KW-1185">Reference proteome</keyword>
<name>A0A432ZEU4_9GAMM</name>
<evidence type="ECO:0000313" key="2">
    <source>
        <dbReference type="EMBL" id="RUO76495.1"/>
    </source>
</evidence>
<dbReference type="RefSeq" id="WP_126828273.1">
    <property type="nucleotide sequence ID" value="NZ_PIQG01000004.1"/>
</dbReference>
<protein>
    <submittedName>
        <fullName evidence="2">Uncharacterized protein</fullName>
    </submittedName>
</protein>
<sequence length="71" mass="7734">MKIKQIVALAFIALGVLGLIYGSFTYTSETHDADLGVMEFSIDDKETVEIPVWLSVGFIVVGAGLLVFKKK</sequence>
<accession>A0A432ZEU4</accession>
<dbReference type="OrthoDB" id="5773092at2"/>
<organism evidence="2 3">
    <name type="scientific">Pseudidiomarina taiwanensis</name>
    <dbReference type="NCBI Taxonomy" id="337250"/>
    <lineage>
        <taxon>Bacteria</taxon>
        <taxon>Pseudomonadati</taxon>
        <taxon>Pseudomonadota</taxon>
        <taxon>Gammaproteobacteria</taxon>
        <taxon>Alteromonadales</taxon>
        <taxon>Idiomarinaceae</taxon>
        <taxon>Pseudidiomarina</taxon>
    </lineage>
</organism>
<comment type="caution">
    <text evidence="2">The sequence shown here is derived from an EMBL/GenBank/DDBJ whole genome shotgun (WGS) entry which is preliminary data.</text>
</comment>
<keyword evidence="1" id="KW-0812">Transmembrane</keyword>
<proteinExistence type="predicted"/>
<dbReference type="AlphaFoldDB" id="A0A432ZEU4"/>
<evidence type="ECO:0000313" key="3">
    <source>
        <dbReference type="Proteomes" id="UP000288279"/>
    </source>
</evidence>
<evidence type="ECO:0000256" key="1">
    <source>
        <dbReference type="SAM" id="Phobius"/>
    </source>
</evidence>